<evidence type="ECO:0000256" key="7">
    <source>
        <dbReference type="ARBA" id="ARBA00022741"/>
    </source>
</evidence>
<dbReference type="CDD" id="cd02165">
    <property type="entry name" value="NMNAT"/>
    <property type="match status" value="1"/>
</dbReference>
<keyword evidence="8 11" id="KW-0067">ATP-binding</keyword>
<dbReference type="RefSeq" id="WP_013008088.1">
    <property type="nucleotide sequence ID" value="NC_013939.1"/>
</dbReference>
<dbReference type="InterPro" id="IPR004821">
    <property type="entry name" value="Cyt_trans-like"/>
</dbReference>
<accession>D3PE19</accession>
<sequence>MRVALFGGTFNPIHNGHIELAKRVYKDFNIDKFYFIPAKIPPHKNFGLVDPVKRFEMVKRAVECCLEGNFVVSDYELNLDGVSYTFNTLKHFRSLYDDSYLYFLTGSDIFATIETWQNWENLFNYSNFIVANRKEMPFDIMLKRIPEVLLKRVVNFPDFVDIKYGNIILYKTKEIPISSTEIREKFLNGSIYNYLPEPVVKYIKENKLYQEV</sequence>
<dbReference type="OrthoDB" id="5295945at2"/>
<dbReference type="Proteomes" id="UP000001520">
    <property type="component" value="Chromosome"/>
</dbReference>
<dbReference type="HOGENOM" id="CLU_069765_3_1_0"/>
<comment type="similarity">
    <text evidence="3 11">Belongs to the NadD family.</text>
</comment>
<dbReference type="PANTHER" id="PTHR39321">
    <property type="entry name" value="NICOTINATE-NUCLEOTIDE ADENYLYLTRANSFERASE-RELATED"/>
    <property type="match status" value="1"/>
</dbReference>
<keyword evidence="7 11" id="KW-0547">Nucleotide-binding</keyword>
<dbReference type="AlphaFoldDB" id="D3PE19"/>
<gene>
    <name evidence="11 13" type="primary">nadD</name>
    <name evidence="13" type="ordered locus">DEFDS_1381</name>
</gene>
<evidence type="ECO:0000313" key="14">
    <source>
        <dbReference type="Proteomes" id="UP000001520"/>
    </source>
</evidence>
<dbReference type="NCBIfam" id="NF000840">
    <property type="entry name" value="PRK00071.1-3"/>
    <property type="match status" value="1"/>
</dbReference>
<feature type="domain" description="Cytidyltransferase-like" evidence="12">
    <location>
        <begin position="5"/>
        <end position="185"/>
    </location>
</feature>
<dbReference type="eggNOG" id="COG1057">
    <property type="taxonomic scope" value="Bacteria"/>
</dbReference>
<dbReference type="Gene3D" id="3.40.50.620">
    <property type="entry name" value="HUPs"/>
    <property type="match status" value="1"/>
</dbReference>
<keyword evidence="6 11" id="KW-0548">Nucleotidyltransferase</keyword>
<dbReference type="EMBL" id="AP011529">
    <property type="protein sequence ID" value="BAI80842.1"/>
    <property type="molecule type" value="Genomic_DNA"/>
</dbReference>
<dbReference type="PANTHER" id="PTHR39321:SF3">
    <property type="entry name" value="PHOSPHOPANTETHEINE ADENYLYLTRANSFERASE"/>
    <property type="match status" value="1"/>
</dbReference>
<dbReference type="InterPro" id="IPR005248">
    <property type="entry name" value="NadD/NMNAT"/>
</dbReference>
<dbReference type="NCBIfam" id="TIGR00482">
    <property type="entry name" value="nicotinate (nicotinamide) nucleotide adenylyltransferase"/>
    <property type="match status" value="1"/>
</dbReference>
<keyword evidence="9 11" id="KW-0520">NAD</keyword>
<evidence type="ECO:0000256" key="5">
    <source>
        <dbReference type="ARBA" id="ARBA00022679"/>
    </source>
</evidence>
<comment type="function">
    <text evidence="1 11">Catalyzes the reversible adenylation of nicotinate mononucleotide (NaMN) to nicotinic acid adenine dinucleotide (NaAD).</text>
</comment>
<dbReference type="InterPro" id="IPR014729">
    <property type="entry name" value="Rossmann-like_a/b/a_fold"/>
</dbReference>
<evidence type="ECO:0000256" key="10">
    <source>
        <dbReference type="ARBA" id="ARBA00048721"/>
    </source>
</evidence>
<reference evidence="13 14" key="1">
    <citation type="journal article" date="2010" name="DNA Res.">
        <title>Bacterial lifestyle in a deep-sea hydrothermal vent chimney revealed by the genome sequence of the thermophilic bacterium Deferribacter desulfuricans SSM1.</title>
        <authorList>
            <person name="Takaki Y."/>
            <person name="Shimamura S."/>
            <person name="Nakagawa S."/>
            <person name="Fukuhara Y."/>
            <person name="Horikawa H."/>
            <person name="Ankai A."/>
            <person name="Harada T."/>
            <person name="Hosoyama A."/>
            <person name="Oguchi A."/>
            <person name="Fukui S."/>
            <person name="Fujita N."/>
            <person name="Takami H."/>
            <person name="Takai K."/>
        </authorList>
    </citation>
    <scope>NUCLEOTIDE SEQUENCE [LARGE SCALE GENOMIC DNA]</scope>
    <source>
        <strain evidence="14">DSM 14783 / JCM 11476 / NBRC 101012 / SSM1</strain>
    </source>
</reference>
<dbReference type="EC" id="2.7.7.18" evidence="11"/>
<evidence type="ECO:0000259" key="12">
    <source>
        <dbReference type="Pfam" id="PF01467"/>
    </source>
</evidence>
<evidence type="ECO:0000256" key="1">
    <source>
        <dbReference type="ARBA" id="ARBA00002324"/>
    </source>
</evidence>
<evidence type="ECO:0000256" key="9">
    <source>
        <dbReference type="ARBA" id="ARBA00023027"/>
    </source>
</evidence>
<evidence type="ECO:0000256" key="2">
    <source>
        <dbReference type="ARBA" id="ARBA00005019"/>
    </source>
</evidence>
<dbReference type="GO" id="GO:0004515">
    <property type="term" value="F:nicotinate-nucleotide adenylyltransferase activity"/>
    <property type="evidence" value="ECO:0007669"/>
    <property type="project" value="UniProtKB-UniRule"/>
</dbReference>
<organism evidence="13 14">
    <name type="scientific">Deferribacter desulfuricans (strain DSM 14783 / JCM 11476 / NBRC 101012 / SSM1)</name>
    <dbReference type="NCBI Taxonomy" id="639282"/>
    <lineage>
        <taxon>Bacteria</taxon>
        <taxon>Pseudomonadati</taxon>
        <taxon>Deferribacterota</taxon>
        <taxon>Deferribacteres</taxon>
        <taxon>Deferribacterales</taxon>
        <taxon>Deferribacteraceae</taxon>
        <taxon>Deferribacter</taxon>
    </lineage>
</organism>
<evidence type="ECO:0000256" key="4">
    <source>
        <dbReference type="ARBA" id="ARBA00022642"/>
    </source>
</evidence>
<dbReference type="UniPathway" id="UPA00253">
    <property type="reaction ID" value="UER00332"/>
</dbReference>
<dbReference type="HAMAP" id="MF_00244">
    <property type="entry name" value="NaMN_adenylyltr"/>
    <property type="match status" value="1"/>
</dbReference>
<dbReference type="Pfam" id="PF01467">
    <property type="entry name" value="CTP_transf_like"/>
    <property type="match status" value="1"/>
</dbReference>
<protein>
    <recommendedName>
        <fullName evidence="11">Probable nicotinate-nucleotide adenylyltransferase</fullName>
        <ecNumber evidence="11">2.7.7.18</ecNumber>
    </recommendedName>
    <alternativeName>
        <fullName evidence="11">Deamido-NAD(+) diphosphorylase</fullName>
    </alternativeName>
    <alternativeName>
        <fullName evidence="11">Deamido-NAD(+) pyrophosphorylase</fullName>
    </alternativeName>
    <alternativeName>
        <fullName evidence="11">Nicotinate mononucleotide adenylyltransferase</fullName>
        <shortName evidence="11">NaMN adenylyltransferase</shortName>
    </alternativeName>
</protein>
<dbReference type="STRING" id="639282.DEFDS_1381"/>
<evidence type="ECO:0000313" key="13">
    <source>
        <dbReference type="EMBL" id="BAI80842.1"/>
    </source>
</evidence>
<dbReference type="NCBIfam" id="TIGR00125">
    <property type="entry name" value="cyt_tran_rel"/>
    <property type="match status" value="1"/>
</dbReference>
<keyword evidence="4 11" id="KW-0662">Pyridine nucleotide biosynthesis</keyword>
<evidence type="ECO:0000256" key="8">
    <source>
        <dbReference type="ARBA" id="ARBA00022840"/>
    </source>
</evidence>
<keyword evidence="14" id="KW-1185">Reference proteome</keyword>
<proteinExistence type="inferred from homology"/>
<dbReference type="SUPFAM" id="SSF52374">
    <property type="entry name" value="Nucleotidylyl transferase"/>
    <property type="match status" value="1"/>
</dbReference>
<evidence type="ECO:0000256" key="6">
    <source>
        <dbReference type="ARBA" id="ARBA00022695"/>
    </source>
</evidence>
<dbReference type="GO" id="GO:0005524">
    <property type="term" value="F:ATP binding"/>
    <property type="evidence" value="ECO:0007669"/>
    <property type="project" value="UniProtKB-KW"/>
</dbReference>
<evidence type="ECO:0000256" key="11">
    <source>
        <dbReference type="HAMAP-Rule" id="MF_00244"/>
    </source>
</evidence>
<name>D3PE19_DEFDS</name>
<comment type="catalytic activity">
    <reaction evidence="10 11">
        <text>nicotinate beta-D-ribonucleotide + ATP + H(+) = deamido-NAD(+) + diphosphate</text>
        <dbReference type="Rhea" id="RHEA:22860"/>
        <dbReference type="ChEBI" id="CHEBI:15378"/>
        <dbReference type="ChEBI" id="CHEBI:30616"/>
        <dbReference type="ChEBI" id="CHEBI:33019"/>
        <dbReference type="ChEBI" id="CHEBI:57502"/>
        <dbReference type="ChEBI" id="CHEBI:58437"/>
        <dbReference type="EC" id="2.7.7.18"/>
    </reaction>
</comment>
<evidence type="ECO:0000256" key="3">
    <source>
        <dbReference type="ARBA" id="ARBA00009014"/>
    </source>
</evidence>
<comment type="pathway">
    <text evidence="2 11">Cofactor biosynthesis; NAD(+) biosynthesis; deamido-NAD(+) from nicotinate D-ribonucleotide: step 1/1.</text>
</comment>
<dbReference type="KEGG" id="ddf:DEFDS_1381"/>
<keyword evidence="5 11" id="KW-0808">Transferase</keyword>
<dbReference type="GO" id="GO:0009435">
    <property type="term" value="P:NAD+ biosynthetic process"/>
    <property type="evidence" value="ECO:0007669"/>
    <property type="project" value="UniProtKB-UniRule"/>
</dbReference>